<evidence type="ECO:0000256" key="3">
    <source>
        <dbReference type="ARBA" id="ARBA00022630"/>
    </source>
</evidence>
<evidence type="ECO:0000256" key="6">
    <source>
        <dbReference type="ARBA" id="ARBA00022857"/>
    </source>
</evidence>
<feature type="site" description="Interacts with tRNA" evidence="9">
    <location>
        <position position="169"/>
    </location>
</feature>
<comment type="catalytic activity">
    <reaction evidence="9">
        <text>5,6-dihydrouridine(20a) in tRNA + NADP(+) = uridine(20a) in tRNA + NADPH + H(+)</text>
        <dbReference type="Rhea" id="RHEA:53344"/>
        <dbReference type="Rhea" id="RHEA-COMP:13535"/>
        <dbReference type="Rhea" id="RHEA-COMP:13536"/>
        <dbReference type="ChEBI" id="CHEBI:15378"/>
        <dbReference type="ChEBI" id="CHEBI:57783"/>
        <dbReference type="ChEBI" id="CHEBI:58349"/>
        <dbReference type="ChEBI" id="CHEBI:65315"/>
        <dbReference type="ChEBI" id="CHEBI:74443"/>
    </reaction>
</comment>
<organism evidence="14 15">
    <name type="scientific">Shimia thalassica</name>
    <dbReference type="NCBI Taxonomy" id="1715693"/>
    <lineage>
        <taxon>Bacteria</taxon>
        <taxon>Pseudomonadati</taxon>
        <taxon>Pseudomonadota</taxon>
        <taxon>Alphaproteobacteria</taxon>
        <taxon>Rhodobacterales</taxon>
        <taxon>Roseobacteraceae</taxon>
    </lineage>
</organism>
<dbReference type="InterPro" id="IPR004653">
    <property type="entry name" value="DusA"/>
</dbReference>
<dbReference type="PROSITE" id="PS01136">
    <property type="entry name" value="UPF0034"/>
    <property type="match status" value="1"/>
</dbReference>
<evidence type="ECO:0000313" key="14">
    <source>
        <dbReference type="EMBL" id="CUK02287.1"/>
    </source>
</evidence>
<dbReference type="InterPro" id="IPR035587">
    <property type="entry name" value="DUS-like_FMN-bd"/>
</dbReference>
<comment type="cofactor">
    <cofactor evidence="1 9 10 12">
        <name>FMN</name>
        <dbReference type="ChEBI" id="CHEBI:58210"/>
    </cofactor>
</comment>
<dbReference type="AlphaFoldDB" id="A0A0P1IHZ0"/>
<dbReference type="PANTHER" id="PTHR42907">
    <property type="entry name" value="FMN-LINKED OXIDOREDUCTASES SUPERFAMILY PROTEIN"/>
    <property type="match status" value="1"/>
</dbReference>
<feature type="site" description="Interacts with tRNA; defines subfamily-specific binding signature" evidence="9">
    <location>
        <position position="283"/>
    </location>
</feature>
<evidence type="ECO:0000256" key="7">
    <source>
        <dbReference type="ARBA" id="ARBA00022884"/>
    </source>
</evidence>
<dbReference type="InterPro" id="IPR013785">
    <property type="entry name" value="Aldolase_TIM"/>
</dbReference>
<dbReference type="GO" id="GO:0000049">
    <property type="term" value="F:tRNA binding"/>
    <property type="evidence" value="ECO:0007669"/>
    <property type="project" value="UniProtKB-UniRule"/>
</dbReference>
<proteinExistence type="inferred from homology"/>
<gene>
    <name evidence="14" type="primary">dus_2</name>
    <name evidence="9" type="synonym">dusA</name>
    <name evidence="14" type="ORF">PH7735_02560</name>
</gene>
<keyword evidence="3 9" id="KW-0285">Flavoprotein</keyword>
<name>A0A0P1IHZ0_9RHOB</name>
<dbReference type="EMBL" id="CYTW01000002">
    <property type="protein sequence ID" value="CUK02287.1"/>
    <property type="molecule type" value="Genomic_DNA"/>
</dbReference>
<evidence type="ECO:0000256" key="8">
    <source>
        <dbReference type="ARBA" id="ARBA00023002"/>
    </source>
</evidence>
<evidence type="ECO:0000256" key="1">
    <source>
        <dbReference type="ARBA" id="ARBA00001917"/>
    </source>
</evidence>
<evidence type="ECO:0000256" key="5">
    <source>
        <dbReference type="ARBA" id="ARBA00022694"/>
    </source>
</evidence>
<evidence type="ECO:0000256" key="11">
    <source>
        <dbReference type="PIRSR" id="PIRSR006621-1"/>
    </source>
</evidence>
<feature type="site" description="Interacts with tRNA; defines subfamily-specific binding signature" evidence="9">
    <location>
        <position position="286"/>
    </location>
</feature>
<comment type="catalytic activity">
    <reaction evidence="9">
        <text>5,6-dihydrouridine(20) in tRNA + NADP(+) = uridine(20) in tRNA + NADPH + H(+)</text>
        <dbReference type="Rhea" id="RHEA:53336"/>
        <dbReference type="Rhea" id="RHEA-COMP:13533"/>
        <dbReference type="Rhea" id="RHEA-COMP:13534"/>
        <dbReference type="ChEBI" id="CHEBI:15378"/>
        <dbReference type="ChEBI" id="CHEBI:57783"/>
        <dbReference type="ChEBI" id="CHEBI:58349"/>
        <dbReference type="ChEBI" id="CHEBI:65315"/>
        <dbReference type="ChEBI" id="CHEBI:74443"/>
        <dbReference type="EC" id="1.3.1.91"/>
    </reaction>
</comment>
<evidence type="ECO:0000313" key="15">
    <source>
        <dbReference type="Proteomes" id="UP000051870"/>
    </source>
</evidence>
<keyword evidence="8 9" id="KW-0560">Oxidoreductase</keyword>
<comment type="catalytic activity">
    <reaction evidence="9">
        <text>5,6-dihydrouridine(20a) in tRNA + NAD(+) = uridine(20a) in tRNA + NADH + H(+)</text>
        <dbReference type="Rhea" id="RHEA:53348"/>
        <dbReference type="Rhea" id="RHEA-COMP:13535"/>
        <dbReference type="Rhea" id="RHEA-COMP:13536"/>
        <dbReference type="ChEBI" id="CHEBI:15378"/>
        <dbReference type="ChEBI" id="CHEBI:57540"/>
        <dbReference type="ChEBI" id="CHEBI:57945"/>
        <dbReference type="ChEBI" id="CHEBI:65315"/>
        <dbReference type="ChEBI" id="CHEBI:74443"/>
    </reaction>
</comment>
<comment type="catalytic activity">
    <reaction evidence="9">
        <text>5,6-dihydrouridine(20) in tRNA + NAD(+) = uridine(20) in tRNA + NADH + H(+)</text>
        <dbReference type="Rhea" id="RHEA:53340"/>
        <dbReference type="Rhea" id="RHEA-COMP:13533"/>
        <dbReference type="Rhea" id="RHEA-COMP:13534"/>
        <dbReference type="ChEBI" id="CHEBI:15378"/>
        <dbReference type="ChEBI" id="CHEBI:57540"/>
        <dbReference type="ChEBI" id="CHEBI:57945"/>
        <dbReference type="ChEBI" id="CHEBI:65315"/>
        <dbReference type="ChEBI" id="CHEBI:74443"/>
        <dbReference type="EC" id="1.3.1.91"/>
    </reaction>
</comment>
<dbReference type="PIRSF" id="PIRSF006621">
    <property type="entry name" value="Dus"/>
    <property type="match status" value="1"/>
</dbReference>
<evidence type="ECO:0000256" key="10">
    <source>
        <dbReference type="PIRNR" id="PIRNR006621"/>
    </source>
</evidence>
<dbReference type="Gene3D" id="1.20.120.1460">
    <property type="match status" value="1"/>
</dbReference>
<comment type="caution">
    <text evidence="9">Lacks conserved residue(s) required for the propagation of feature annotation.</text>
</comment>
<protein>
    <recommendedName>
        <fullName evidence="9">tRNA-dihydrouridine(20/20a) synthase</fullName>
        <ecNumber evidence="9">1.3.1.91</ecNumber>
    </recommendedName>
    <alternativeName>
        <fullName evidence="9">U20-specific dihydrouridine synthase</fullName>
        <shortName evidence="9">U20-specific Dus</shortName>
    </alternativeName>
    <alternativeName>
        <fullName evidence="9">tRNA-dihydrouridine synthase A</fullName>
    </alternativeName>
</protein>
<dbReference type="Gene3D" id="3.20.20.70">
    <property type="entry name" value="Aldolase class I"/>
    <property type="match status" value="1"/>
</dbReference>
<comment type="function">
    <text evidence="9">Catalyzes the synthesis of 5,6-dihydrouridine (D), a modified base found in the D-loop of most tRNAs, via the reduction of the C5-C6 double bond in target uridines. Specifically modifies U20 and U20a in tRNAs.</text>
</comment>
<keyword evidence="5 9" id="KW-0819">tRNA processing</keyword>
<dbReference type="GO" id="GO:0102266">
    <property type="term" value="F:tRNA-dihydrouridine20a synthase activity"/>
    <property type="evidence" value="ECO:0007669"/>
    <property type="project" value="RHEA"/>
</dbReference>
<keyword evidence="4 9" id="KW-0288">FMN</keyword>
<comment type="similarity">
    <text evidence="9">Belongs to the Dus family. DusA subfamily.</text>
</comment>
<feature type="binding site" evidence="9 12">
    <location>
        <begin position="217"/>
        <end position="218"/>
    </location>
    <ligand>
        <name>FMN</name>
        <dbReference type="ChEBI" id="CHEBI:58210"/>
    </ligand>
</feature>
<feature type="binding site" evidence="9 12">
    <location>
        <begin position="194"/>
        <end position="196"/>
    </location>
    <ligand>
        <name>FMN</name>
        <dbReference type="ChEBI" id="CHEBI:58210"/>
    </ligand>
</feature>
<keyword evidence="7 9" id="KW-0694">RNA-binding</keyword>
<dbReference type="STRING" id="1715693.PH7735_02560"/>
<accession>A0A0P1IHZ0</accession>
<feature type="site" description="Interacts with tRNA; defines subfamily-specific binding signature" evidence="9">
    <location>
        <position position="166"/>
    </location>
</feature>
<feature type="active site" description="Proton donor" evidence="9 11">
    <location>
        <position position="83"/>
    </location>
</feature>
<comment type="similarity">
    <text evidence="10">Belongs to the dus family.</text>
</comment>
<dbReference type="GO" id="GO:0010181">
    <property type="term" value="F:FMN binding"/>
    <property type="evidence" value="ECO:0007669"/>
    <property type="project" value="UniProtKB-UniRule"/>
</dbReference>
<reference evidence="15" key="1">
    <citation type="submission" date="2015-09" db="EMBL/GenBank/DDBJ databases">
        <authorList>
            <person name="Rodrigo-Torres Lidia"/>
            <person name="Arahal R.David."/>
        </authorList>
    </citation>
    <scope>NUCLEOTIDE SEQUENCE [LARGE SCALE GENOMIC DNA]</scope>
    <source>
        <strain evidence="15">CECT 7735</strain>
    </source>
</reference>
<keyword evidence="12" id="KW-0547">Nucleotide-binding</keyword>
<dbReference type="NCBIfam" id="NF008774">
    <property type="entry name" value="PRK11815.1"/>
    <property type="match status" value="1"/>
</dbReference>
<dbReference type="HAMAP" id="MF_02041">
    <property type="entry name" value="DusA_subfam"/>
    <property type="match status" value="1"/>
</dbReference>
<dbReference type="GO" id="GO:0102264">
    <property type="term" value="F:tRNA-dihydrouridine20 synthase activity"/>
    <property type="evidence" value="ECO:0007669"/>
    <property type="project" value="UniProtKB-EC"/>
</dbReference>
<dbReference type="Proteomes" id="UP000051870">
    <property type="component" value="Unassembled WGS sequence"/>
</dbReference>
<keyword evidence="6 9" id="KW-0521">NADP</keyword>
<evidence type="ECO:0000256" key="2">
    <source>
        <dbReference type="ARBA" id="ARBA00022555"/>
    </source>
</evidence>
<dbReference type="GO" id="GO:0050660">
    <property type="term" value="F:flavin adenine dinucleotide binding"/>
    <property type="evidence" value="ECO:0007669"/>
    <property type="project" value="InterPro"/>
</dbReference>
<feature type="binding site" evidence="9 12">
    <location>
        <position position="154"/>
    </location>
    <ligand>
        <name>FMN</name>
        <dbReference type="ChEBI" id="CHEBI:58210"/>
    </ligand>
</feature>
<feature type="binding site" evidence="9 12">
    <location>
        <position position="122"/>
    </location>
    <ligand>
        <name>FMN</name>
        <dbReference type="ChEBI" id="CHEBI:58210"/>
    </ligand>
</feature>
<evidence type="ECO:0000256" key="4">
    <source>
        <dbReference type="ARBA" id="ARBA00022643"/>
    </source>
</evidence>
<dbReference type="InterPro" id="IPR001269">
    <property type="entry name" value="DUS_fam"/>
</dbReference>
<dbReference type="Pfam" id="PF01207">
    <property type="entry name" value="Dus"/>
    <property type="match status" value="1"/>
</dbReference>
<evidence type="ECO:0000256" key="12">
    <source>
        <dbReference type="PIRSR" id="PIRSR006621-2"/>
    </source>
</evidence>
<keyword evidence="15" id="KW-1185">Reference proteome</keyword>
<keyword evidence="2 9" id="KW-0820">tRNA-binding</keyword>
<evidence type="ECO:0000256" key="9">
    <source>
        <dbReference type="HAMAP-Rule" id="MF_02041"/>
    </source>
</evidence>
<dbReference type="CDD" id="cd02801">
    <property type="entry name" value="DUS_like_FMN"/>
    <property type="match status" value="1"/>
</dbReference>
<dbReference type="PANTHER" id="PTHR42907:SF1">
    <property type="entry name" value="FMN-LINKED OXIDOREDUCTASES SUPERFAMILY PROTEIN"/>
    <property type="match status" value="1"/>
</dbReference>
<feature type="domain" description="DUS-like FMN-binding" evidence="13">
    <location>
        <begin position="1"/>
        <end position="303"/>
    </location>
</feature>
<dbReference type="SUPFAM" id="SSF51395">
    <property type="entry name" value="FMN-linked oxidoreductases"/>
    <property type="match status" value="1"/>
</dbReference>
<feature type="site" description="Interacts with tRNA" evidence="9">
    <location>
        <position position="80"/>
    </location>
</feature>
<sequence>MMDWTDRHCRYLHRLMSRNTLLYTEMVTSPALVRGGALHLLKYHPSEHPVALQLGGSDPVELAEASSIGAEACYDEINLNVGCPSDRVQSGTFGAVLMKQPDLVAQCCAKMMEASPVEVTVKCRIGVDDQDPETVLPDFLERVSAVGVTRFSVHARKAWLQGLSPKENRDIPPLDYDLVYRMKERFPHLHLSINGGIQTLQEAQDHLARGLDGVMIGRAAYHNPLDVLGDADRLIYKDDHSISGDVVVHRMLPYIQSHLDEGGKLAQVTRHMLGLFAGKPGARMWRRVLSEGAHRPEAGTALVLEALSHVTDNQQAAGE</sequence>
<dbReference type="NCBIfam" id="TIGR00742">
    <property type="entry name" value="yjbN"/>
    <property type="match status" value="1"/>
</dbReference>
<dbReference type="InterPro" id="IPR018517">
    <property type="entry name" value="tRNA_hU_synthase_CS"/>
</dbReference>
<evidence type="ECO:0000259" key="13">
    <source>
        <dbReference type="Pfam" id="PF01207"/>
    </source>
</evidence>
<feature type="binding site" evidence="9 12">
    <location>
        <position position="53"/>
    </location>
    <ligand>
        <name>FMN</name>
        <dbReference type="ChEBI" id="CHEBI:58210"/>
    </ligand>
</feature>
<dbReference type="EC" id="1.3.1.91" evidence="9"/>